<dbReference type="AlphaFoldDB" id="A0A9J5WRE9"/>
<sequence>MDDSSPSKRNPRGFWGQCRVYGKKVINNVKASGIKIVEGGSKRKVINSDSEEIEYASLDLDKSEEHHERHVFA</sequence>
<dbReference type="EMBL" id="JACXVP010000011">
    <property type="protein sequence ID" value="KAG5578417.1"/>
    <property type="molecule type" value="Genomic_DNA"/>
</dbReference>
<accession>A0A9J5WRE9</accession>
<dbReference type="OrthoDB" id="1321473at2759"/>
<gene>
    <name evidence="1" type="ORF">H5410_058551</name>
</gene>
<comment type="caution">
    <text evidence="1">The sequence shown here is derived from an EMBL/GenBank/DDBJ whole genome shotgun (WGS) entry which is preliminary data.</text>
</comment>
<protein>
    <submittedName>
        <fullName evidence="1">Uncharacterized protein</fullName>
    </submittedName>
</protein>
<dbReference type="Proteomes" id="UP000824120">
    <property type="component" value="Chromosome 11"/>
</dbReference>
<organism evidence="1 2">
    <name type="scientific">Solanum commersonii</name>
    <name type="common">Commerson's wild potato</name>
    <name type="synonym">Commerson's nightshade</name>
    <dbReference type="NCBI Taxonomy" id="4109"/>
    <lineage>
        <taxon>Eukaryota</taxon>
        <taxon>Viridiplantae</taxon>
        <taxon>Streptophyta</taxon>
        <taxon>Embryophyta</taxon>
        <taxon>Tracheophyta</taxon>
        <taxon>Spermatophyta</taxon>
        <taxon>Magnoliopsida</taxon>
        <taxon>eudicotyledons</taxon>
        <taxon>Gunneridae</taxon>
        <taxon>Pentapetalae</taxon>
        <taxon>asterids</taxon>
        <taxon>lamiids</taxon>
        <taxon>Solanales</taxon>
        <taxon>Solanaceae</taxon>
        <taxon>Solanoideae</taxon>
        <taxon>Solaneae</taxon>
        <taxon>Solanum</taxon>
    </lineage>
</organism>
<evidence type="ECO:0000313" key="2">
    <source>
        <dbReference type="Proteomes" id="UP000824120"/>
    </source>
</evidence>
<proteinExistence type="predicted"/>
<evidence type="ECO:0000313" key="1">
    <source>
        <dbReference type="EMBL" id="KAG5578417.1"/>
    </source>
</evidence>
<keyword evidence="2" id="KW-1185">Reference proteome</keyword>
<reference evidence="1 2" key="1">
    <citation type="submission" date="2020-09" db="EMBL/GenBank/DDBJ databases">
        <title>De no assembly of potato wild relative species, Solanum commersonii.</title>
        <authorList>
            <person name="Cho K."/>
        </authorList>
    </citation>
    <scope>NUCLEOTIDE SEQUENCE [LARGE SCALE GENOMIC DNA]</scope>
    <source>
        <strain evidence="1">LZ3.2</strain>
        <tissue evidence="1">Leaf</tissue>
    </source>
</reference>
<name>A0A9J5WRE9_SOLCO</name>